<sequence>MDDSGDRYYTRSEIDVYLQLNRRSLYKKYPVLWRKVATLEDKGMLRQIVLSQASVVVMVWFNYVLVDMQSTPPYHCCSVFAQSAKDLVLAAFWAGNTVLVDVRCDCCIA</sequence>
<dbReference type="InterPro" id="IPR048664">
    <property type="entry name" value="INI1_DNA-bd"/>
</dbReference>
<keyword evidence="1" id="KW-0812">Transmembrane</keyword>
<keyword evidence="1" id="KW-0472">Membrane</keyword>
<gene>
    <name evidence="3" type="ORF">NBR_LOCUS18761</name>
</gene>
<dbReference type="WBParaSite" id="NBR_0001876001-mRNA-1">
    <property type="protein sequence ID" value="NBR_0001876001-mRNA-1"/>
    <property type="gene ID" value="NBR_0001876001"/>
</dbReference>
<evidence type="ECO:0000313" key="3">
    <source>
        <dbReference type="EMBL" id="VDL82486.1"/>
    </source>
</evidence>
<proteinExistence type="predicted"/>
<dbReference type="EMBL" id="UYSL01023652">
    <property type="protein sequence ID" value="VDL82486.1"/>
    <property type="molecule type" value="Genomic_DNA"/>
</dbReference>
<dbReference type="AlphaFoldDB" id="A0A0N4YNE8"/>
<reference evidence="3 4" key="2">
    <citation type="submission" date="2018-11" db="EMBL/GenBank/DDBJ databases">
        <authorList>
            <consortium name="Pathogen Informatics"/>
        </authorList>
    </citation>
    <scope>NUCLEOTIDE SEQUENCE [LARGE SCALE GENOMIC DNA]</scope>
</reference>
<reference evidence="5" key="1">
    <citation type="submission" date="2017-02" db="UniProtKB">
        <authorList>
            <consortium name="WormBaseParasite"/>
        </authorList>
    </citation>
    <scope>IDENTIFICATION</scope>
</reference>
<evidence type="ECO:0000256" key="1">
    <source>
        <dbReference type="SAM" id="Phobius"/>
    </source>
</evidence>
<accession>A0A0N4YNE8</accession>
<name>A0A0N4YNE8_NIPBR</name>
<protein>
    <submittedName>
        <fullName evidence="5">HTH merR-type domain-containing protein</fullName>
    </submittedName>
</protein>
<dbReference type="Proteomes" id="UP000271162">
    <property type="component" value="Unassembled WGS sequence"/>
</dbReference>
<organism evidence="5">
    <name type="scientific">Nippostrongylus brasiliensis</name>
    <name type="common">Rat hookworm</name>
    <dbReference type="NCBI Taxonomy" id="27835"/>
    <lineage>
        <taxon>Eukaryota</taxon>
        <taxon>Metazoa</taxon>
        <taxon>Ecdysozoa</taxon>
        <taxon>Nematoda</taxon>
        <taxon>Chromadorea</taxon>
        <taxon>Rhabditida</taxon>
        <taxon>Rhabditina</taxon>
        <taxon>Rhabditomorpha</taxon>
        <taxon>Strongyloidea</taxon>
        <taxon>Heligmosomidae</taxon>
        <taxon>Nippostrongylus</taxon>
    </lineage>
</organism>
<feature type="domain" description="SWI/SNF Subunit INI1 DNA binding" evidence="2">
    <location>
        <begin position="1"/>
        <end position="54"/>
    </location>
</feature>
<keyword evidence="4" id="KW-1185">Reference proteome</keyword>
<evidence type="ECO:0000259" key="2">
    <source>
        <dbReference type="Pfam" id="PF21459"/>
    </source>
</evidence>
<dbReference type="Pfam" id="PF21459">
    <property type="entry name" value="INI1_DNA-bd"/>
    <property type="match status" value="1"/>
</dbReference>
<dbReference type="STRING" id="27835.A0A0N4YNE8"/>
<evidence type="ECO:0000313" key="5">
    <source>
        <dbReference type="WBParaSite" id="NBR_0001876001-mRNA-1"/>
    </source>
</evidence>
<keyword evidence="1" id="KW-1133">Transmembrane helix</keyword>
<feature type="transmembrane region" description="Helical" evidence="1">
    <location>
        <begin position="44"/>
        <end position="65"/>
    </location>
</feature>
<evidence type="ECO:0000313" key="4">
    <source>
        <dbReference type="Proteomes" id="UP000271162"/>
    </source>
</evidence>